<dbReference type="AlphaFoldDB" id="A0A6I6JL59"/>
<evidence type="ECO:0000313" key="2">
    <source>
        <dbReference type="Proteomes" id="UP000428260"/>
    </source>
</evidence>
<dbReference type="EMBL" id="CP046401">
    <property type="protein sequence ID" value="QGY43071.1"/>
    <property type="molecule type" value="Genomic_DNA"/>
</dbReference>
<organism evidence="1 2">
    <name type="scientific">Maribellus comscasis</name>
    <dbReference type="NCBI Taxonomy" id="2681766"/>
    <lineage>
        <taxon>Bacteria</taxon>
        <taxon>Pseudomonadati</taxon>
        <taxon>Bacteroidota</taxon>
        <taxon>Bacteroidia</taxon>
        <taxon>Marinilabiliales</taxon>
        <taxon>Prolixibacteraceae</taxon>
        <taxon>Maribellus</taxon>
    </lineage>
</organism>
<protein>
    <submittedName>
        <fullName evidence="1">Uncharacterized protein</fullName>
    </submittedName>
</protein>
<reference evidence="1 2" key="1">
    <citation type="submission" date="2019-11" db="EMBL/GenBank/DDBJ databases">
        <authorList>
            <person name="Zheng R.K."/>
            <person name="Sun C.M."/>
        </authorList>
    </citation>
    <scope>NUCLEOTIDE SEQUENCE [LARGE SCALE GENOMIC DNA]</scope>
    <source>
        <strain evidence="1 2">WC007</strain>
    </source>
</reference>
<evidence type="ECO:0000313" key="1">
    <source>
        <dbReference type="EMBL" id="QGY43071.1"/>
    </source>
</evidence>
<accession>A0A6I6JL59</accession>
<dbReference type="Proteomes" id="UP000428260">
    <property type="component" value="Chromosome"/>
</dbReference>
<name>A0A6I6JL59_9BACT</name>
<dbReference type="KEGG" id="mcos:GM418_05170"/>
<proteinExistence type="predicted"/>
<keyword evidence="2" id="KW-1185">Reference proteome</keyword>
<sequence>MWELSYQGITVLLKDNKGNHDIARLLAEPEKEFLCTELMETVLCNADGIEIIDRKAKLEYQKRILQLQAEIDEAEKGNNPTETIQLREEYENLIEHLSQTLGLAGKRRKTGNLSEKARSAVTWRIRSAINKIEKVHSPLSKHLSKSIKTGTFCSYKPENLIDWDI</sequence>
<dbReference type="RefSeq" id="WP_158863836.1">
    <property type="nucleotide sequence ID" value="NZ_CP046401.1"/>
</dbReference>
<gene>
    <name evidence="1" type="ORF">GM418_05170</name>
</gene>